<feature type="compositionally biased region" description="Basic and acidic residues" evidence="5">
    <location>
        <begin position="213"/>
        <end position="224"/>
    </location>
</feature>
<feature type="transmembrane region" description="Helical" evidence="6">
    <location>
        <begin position="931"/>
        <end position="953"/>
    </location>
</feature>
<evidence type="ECO:0000256" key="6">
    <source>
        <dbReference type="SAM" id="Phobius"/>
    </source>
</evidence>
<feature type="transmembrane region" description="Helical" evidence="6">
    <location>
        <begin position="844"/>
        <end position="864"/>
    </location>
</feature>
<comment type="caution">
    <text evidence="9">The sequence shown here is derived from an EMBL/GenBank/DDBJ whole genome shotgun (WGS) entry which is preliminary data.</text>
</comment>
<evidence type="ECO:0000313" key="9">
    <source>
        <dbReference type="EMBL" id="EHK98689.1"/>
    </source>
</evidence>
<feature type="transmembrane region" description="Helical" evidence="6">
    <location>
        <begin position="818"/>
        <end position="835"/>
    </location>
</feature>
<dbReference type="HOGENOM" id="CLU_010564_0_1_1"/>
<feature type="region of interest" description="Disordered" evidence="5">
    <location>
        <begin position="434"/>
        <end position="579"/>
    </location>
</feature>
<evidence type="ECO:0000256" key="2">
    <source>
        <dbReference type="ARBA" id="ARBA00009087"/>
    </source>
</evidence>
<feature type="compositionally biased region" description="Basic residues" evidence="5">
    <location>
        <begin position="499"/>
        <end position="508"/>
    </location>
</feature>
<dbReference type="InParanoid" id="H0ERW5"/>
<keyword evidence="6" id="KW-1133">Transmembrane helix</keyword>
<feature type="compositionally biased region" description="Acidic residues" evidence="5">
    <location>
        <begin position="131"/>
        <end position="152"/>
    </location>
</feature>
<dbReference type="GO" id="GO:0003723">
    <property type="term" value="F:RNA binding"/>
    <property type="evidence" value="ECO:0007669"/>
    <property type="project" value="TreeGrafter"/>
</dbReference>
<protein>
    <submittedName>
        <fullName evidence="9">Putative Pre-rRNA-processing protein esf1</fullName>
    </submittedName>
</protein>
<evidence type="ECO:0000256" key="5">
    <source>
        <dbReference type="SAM" id="MobiDB-lite"/>
    </source>
</evidence>
<dbReference type="AlphaFoldDB" id="H0ERW5"/>
<dbReference type="InterPro" id="IPR012580">
    <property type="entry name" value="NUC153"/>
</dbReference>
<evidence type="ECO:0000256" key="1">
    <source>
        <dbReference type="ARBA" id="ARBA00004604"/>
    </source>
</evidence>
<feature type="compositionally biased region" description="Basic and acidic residues" evidence="5">
    <location>
        <begin position="545"/>
        <end position="578"/>
    </location>
</feature>
<evidence type="ECO:0000256" key="4">
    <source>
        <dbReference type="ARBA" id="ARBA00023242"/>
    </source>
</evidence>
<dbReference type="OrthoDB" id="431825at2759"/>
<keyword evidence="4" id="KW-0539">Nucleus</keyword>
<feature type="region of interest" description="Disordered" evidence="5">
    <location>
        <begin position="607"/>
        <end position="638"/>
    </location>
</feature>
<feature type="compositionally biased region" description="Acidic residues" evidence="5">
    <location>
        <begin position="520"/>
        <end position="532"/>
    </location>
</feature>
<evidence type="ECO:0000256" key="3">
    <source>
        <dbReference type="ARBA" id="ARBA00023054"/>
    </source>
</evidence>
<feature type="region of interest" description="Disordered" evidence="5">
    <location>
        <begin position="731"/>
        <end position="758"/>
    </location>
</feature>
<feature type="transmembrane region" description="Helical" evidence="6">
    <location>
        <begin position="890"/>
        <end position="910"/>
    </location>
</feature>
<dbReference type="InterPro" id="IPR039754">
    <property type="entry name" value="Esf1"/>
</dbReference>
<dbReference type="EMBL" id="AGUE01000138">
    <property type="protein sequence ID" value="EHK98689.1"/>
    <property type="molecule type" value="Genomic_DNA"/>
</dbReference>
<dbReference type="Proteomes" id="UP000005446">
    <property type="component" value="Unassembled WGS sequence"/>
</dbReference>
<feature type="region of interest" description="Disordered" evidence="5">
    <location>
        <begin position="85"/>
        <end position="154"/>
    </location>
</feature>
<evidence type="ECO:0000259" key="7">
    <source>
        <dbReference type="Pfam" id="PF08159"/>
    </source>
</evidence>
<evidence type="ECO:0000313" key="10">
    <source>
        <dbReference type="Proteomes" id="UP000005446"/>
    </source>
</evidence>
<keyword evidence="3" id="KW-0175">Coiled coil</keyword>
<feature type="domain" description="NUC153" evidence="7">
    <location>
        <begin position="644"/>
        <end position="673"/>
    </location>
</feature>
<feature type="region of interest" description="Disordered" evidence="5">
    <location>
        <begin position="213"/>
        <end position="268"/>
    </location>
</feature>
<feature type="domain" description="ESF1 RRM" evidence="8">
    <location>
        <begin position="168"/>
        <end position="334"/>
    </location>
</feature>
<feature type="compositionally biased region" description="Acidic residues" evidence="5">
    <location>
        <begin position="234"/>
        <end position="253"/>
    </location>
</feature>
<dbReference type="PANTHER" id="PTHR12202">
    <property type="entry name" value="ESF1 HOMOLOG"/>
    <property type="match status" value="1"/>
</dbReference>
<feature type="compositionally biased region" description="Acidic residues" evidence="5">
    <location>
        <begin position="86"/>
        <end position="109"/>
    </location>
</feature>
<dbReference type="InterPro" id="IPR056750">
    <property type="entry name" value="RRM_ESF1"/>
</dbReference>
<feature type="compositionally biased region" description="Polar residues" evidence="5">
    <location>
        <begin position="462"/>
        <end position="472"/>
    </location>
</feature>
<dbReference type="Pfam" id="PF25121">
    <property type="entry name" value="RRM_ESF1"/>
    <property type="match status" value="1"/>
</dbReference>
<name>H0ERW5_GLAL7</name>
<accession>H0ERW5</accession>
<reference evidence="9 10" key="1">
    <citation type="journal article" date="2012" name="Eukaryot. Cell">
        <title>Genome sequence of the fungus Glarea lozoyensis: the first genome sequence of a species from the Helotiaceae family.</title>
        <authorList>
            <person name="Youssar L."/>
            <person name="Gruening B.A."/>
            <person name="Erxleben A."/>
            <person name="Guenther S."/>
            <person name="Huettel W."/>
        </authorList>
    </citation>
    <scope>NUCLEOTIDE SEQUENCE [LARGE SCALE GENOMIC DNA]</scope>
    <source>
        <strain evidence="10">ATCC 74030 / MF5533</strain>
    </source>
</reference>
<proteinExistence type="inferred from homology"/>
<organism evidence="9 10">
    <name type="scientific">Glarea lozoyensis (strain ATCC 74030 / MF5533)</name>
    <dbReference type="NCBI Taxonomy" id="1104152"/>
    <lineage>
        <taxon>Eukaryota</taxon>
        <taxon>Fungi</taxon>
        <taxon>Dikarya</taxon>
        <taxon>Ascomycota</taxon>
        <taxon>Pezizomycotina</taxon>
        <taxon>Leotiomycetes</taxon>
        <taxon>Helotiales</taxon>
        <taxon>Helotiaceae</taxon>
        <taxon>Glarea</taxon>
    </lineage>
</organism>
<dbReference type="GO" id="GO:0006364">
    <property type="term" value="P:rRNA processing"/>
    <property type="evidence" value="ECO:0007669"/>
    <property type="project" value="InterPro"/>
</dbReference>
<evidence type="ECO:0000259" key="8">
    <source>
        <dbReference type="Pfam" id="PF25121"/>
    </source>
</evidence>
<dbReference type="PANTHER" id="PTHR12202:SF0">
    <property type="entry name" value="ESF1 HOMOLOG"/>
    <property type="match status" value="1"/>
</dbReference>
<dbReference type="InterPro" id="IPR037185">
    <property type="entry name" value="EmrE-like"/>
</dbReference>
<feature type="compositionally biased region" description="Low complexity" evidence="5">
    <location>
        <begin position="1"/>
        <end position="18"/>
    </location>
</feature>
<dbReference type="Pfam" id="PF08159">
    <property type="entry name" value="NUC153"/>
    <property type="match status" value="1"/>
</dbReference>
<feature type="compositionally biased region" description="Basic residues" evidence="5">
    <location>
        <begin position="609"/>
        <end position="621"/>
    </location>
</feature>
<keyword evidence="6" id="KW-0812">Transmembrane</keyword>
<feature type="region of interest" description="Disordered" evidence="5">
    <location>
        <begin position="1"/>
        <end position="41"/>
    </location>
</feature>
<dbReference type="FunCoup" id="H0ERW5">
    <property type="interactions" value="623"/>
</dbReference>
<keyword evidence="6" id="KW-0472">Membrane</keyword>
<comment type="subcellular location">
    <subcellularLocation>
        <location evidence="1">Nucleus</location>
        <location evidence="1">Nucleolus</location>
    </subcellularLocation>
</comment>
<dbReference type="SUPFAM" id="SSF103481">
    <property type="entry name" value="Multidrug resistance efflux transporter EmrE"/>
    <property type="match status" value="1"/>
</dbReference>
<dbReference type="GO" id="GO:0005730">
    <property type="term" value="C:nucleolus"/>
    <property type="evidence" value="ECO:0007669"/>
    <property type="project" value="UniProtKB-SubCell"/>
</dbReference>
<gene>
    <name evidence="9" type="ORF">M7I_5437</name>
</gene>
<sequence length="972" mass="107725">MPKQKPPKGASAAAPSTSIDDARFSNFSTDPRFRLPSKKHTRTKIDKRFSRMLQDEDFSNTAKVDRYGRKLSSAGKKKALERLYVPDEEEAEEEEEIEGDIEVEDDDIVEAQLKNADAKYDAARGGGFSSSDDEDEEEDEEDGGVEIEEAEFPDMQAEQAGVEMGEVTSRFAAVNLDWDNIRSSDLMAVFSSFVRPGGKIHKISIYPSEFGKERMEREELEGPPKEIFTQKQAEEEEWESDSEDSEDDEELDEEIKKDLQREDGGEDFDGAALRQYQLERLRYYYAVVECSDKATAQKIYESTDGAEYLSSANFFDLRFIPDGVDFDDKPRDECDAVPPGYRPTEFVTDALQHSKVKLTWDMDPEEATRKDAIRRAFTGSRAEIGENDLRAYLGSDSEDGSDHEVEVVEEGKIDEEVSEAPKLTKKELARQKMRAALGLTDEPTPSSKKKKSSAPVGDMEITFTSGLTSERSGNGVFENEPIIEETTAEAYVRKEKERKARRKEKNKAKRDPNAVAEPTPEAEAEAENDDLGFNDPFFAAGEAQAKVEKPKSEKKAERLARRAAKEAESAAKAAEKSQLELLMQPTTSEEIANQNLDHFDINEIARAEKRAKKSGKSKKSKTALGEDGSKRGGLQKGFSMDVADERFAGRLFGNHEFAIDPSNPKFKGTEGMKKLLEEGRKVRGGDEAALEVDVVPKKEKKRKVDDVAGKESLNSLVESFKKKSKRIIVSPKLKMSPPPPISESDPLLDNSQPRPQPWYKTTFENNKGALLILCAELFGSSMDAMARFLQQGDHQMHPFQSQTFHSAPQQFDPAEATVFRFLVPICTALACSLFLSERFTLQEFIAGLIALAGVIIIAHPAFIFGSDIDPSKLNILKAGDVDKVTPAQRLIAIAVSLIGVFGAAGAYTTIRVIGNRAHALMSILMALGFDWAIWGVLPGAWSIFGGVIVIGIAKVPGKSVDEEKYDILIGAA</sequence>
<keyword evidence="10" id="KW-1185">Reference proteome</keyword>
<feature type="compositionally biased region" description="Basic and acidic residues" evidence="5">
    <location>
        <begin position="254"/>
        <end position="263"/>
    </location>
</feature>
<comment type="similarity">
    <text evidence="2">Belongs to the ESF1 family.</text>
</comment>